<dbReference type="GO" id="GO:0030435">
    <property type="term" value="P:sporulation resulting in formation of a cellular spore"/>
    <property type="evidence" value="ECO:0007669"/>
    <property type="project" value="InterPro"/>
</dbReference>
<evidence type="ECO:0000313" key="4">
    <source>
        <dbReference type="EMBL" id="PIQ87479.1"/>
    </source>
</evidence>
<evidence type="ECO:0000313" key="5">
    <source>
        <dbReference type="Proteomes" id="UP000230859"/>
    </source>
</evidence>
<dbReference type="GO" id="GO:0000917">
    <property type="term" value="P:division septum assembly"/>
    <property type="evidence" value="ECO:0007669"/>
    <property type="project" value="UniProtKB-KW"/>
</dbReference>
<dbReference type="PANTHER" id="PTHR38429:SF1">
    <property type="entry name" value="SEPTATION PROTEIN SPOVG-RELATED"/>
    <property type="match status" value="1"/>
</dbReference>
<evidence type="ECO:0008006" key="6">
    <source>
        <dbReference type="Google" id="ProtNLM"/>
    </source>
</evidence>
<dbReference type="InterPro" id="IPR007170">
    <property type="entry name" value="SpoVG"/>
</dbReference>
<proteinExistence type="predicted"/>
<name>A0A2H0LST1_9BACT</name>
<keyword evidence="2" id="KW-0717">Septation</keyword>
<reference evidence="4 5" key="1">
    <citation type="submission" date="2017-09" db="EMBL/GenBank/DDBJ databases">
        <title>Depth-based differentiation of microbial function through sediment-hosted aquifers and enrichment of novel symbionts in the deep terrestrial subsurface.</title>
        <authorList>
            <person name="Probst A.J."/>
            <person name="Ladd B."/>
            <person name="Jarett J.K."/>
            <person name="Geller-Mcgrath D.E."/>
            <person name="Sieber C.M."/>
            <person name="Emerson J.B."/>
            <person name="Anantharaman K."/>
            <person name="Thomas B.C."/>
            <person name="Malmstrom R."/>
            <person name="Stieglmeier M."/>
            <person name="Klingl A."/>
            <person name="Woyke T."/>
            <person name="Ryan C.M."/>
            <person name="Banfield J.F."/>
        </authorList>
    </citation>
    <scope>NUCLEOTIDE SEQUENCE [LARGE SCALE GENOMIC DNA]</scope>
    <source>
        <strain evidence="4">CG11_big_fil_rev_8_21_14_0_20_45_26</strain>
    </source>
</reference>
<dbReference type="PANTHER" id="PTHR38429">
    <property type="entry name" value="SEPTATION PROTEIN SPOVG-RELATED"/>
    <property type="match status" value="1"/>
</dbReference>
<protein>
    <recommendedName>
        <fullName evidence="6">Stage V sporulation protein G</fullName>
    </recommendedName>
</protein>
<dbReference type="EMBL" id="PCVY01000004">
    <property type="protein sequence ID" value="PIQ87479.1"/>
    <property type="molecule type" value="Genomic_DNA"/>
</dbReference>
<dbReference type="AlphaFoldDB" id="A0A2H0LST1"/>
<dbReference type="Pfam" id="PF04026">
    <property type="entry name" value="SpoVG"/>
    <property type="match status" value="1"/>
</dbReference>
<dbReference type="SUPFAM" id="SSF160537">
    <property type="entry name" value="SpoVG-like"/>
    <property type="match status" value="1"/>
</dbReference>
<keyword evidence="1" id="KW-0132">Cell division</keyword>
<evidence type="ECO:0000256" key="1">
    <source>
        <dbReference type="ARBA" id="ARBA00022618"/>
    </source>
</evidence>
<keyword evidence="3" id="KW-0131">Cell cycle</keyword>
<comment type="caution">
    <text evidence="4">The sequence shown here is derived from an EMBL/GenBank/DDBJ whole genome shotgun (WGS) entry which is preliminary data.</text>
</comment>
<dbReference type="Gene3D" id="3.30.1120.40">
    <property type="entry name" value="Stage V sporulation protein G"/>
    <property type="match status" value="1"/>
</dbReference>
<dbReference type="Proteomes" id="UP000230859">
    <property type="component" value="Unassembled WGS sequence"/>
</dbReference>
<evidence type="ECO:0000256" key="3">
    <source>
        <dbReference type="ARBA" id="ARBA00023306"/>
    </source>
</evidence>
<accession>A0A2H0LST1</accession>
<evidence type="ECO:0000256" key="2">
    <source>
        <dbReference type="ARBA" id="ARBA00023210"/>
    </source>
</evidence>
<sequence length="131" mass="15118">MKITEVRIFKREDQDKKLRAFATVTFDDCFVIRDIKIIEGSRGLFVAMPSRKVKVKCQKCQHANPIRSAYCNHCGAHMPMDKKARDEACDETLERQSEHKDIAHPITGECREYVQKKILEAYNMQGANKVS</sequence>
<organism evidence="4 5">
    <name type="scientific">Candidatus Abzuiibacterium crystallinum</name>
    <dbReference type="NCBI Taxonomy" id="1974748"/>
    <lineage>
        <taxon>Bacteria</taxon>
        <taxon>Pseudomonadati</taxon>
        <taxon>Candidatus Omnitrophota</taxon>
        <taxon>Candidatus Abzuiibacterium</taxon>
    </lineage>
</organism>
<dbReference type="InterPro" id="IPR036751">
    <property type="entry name" value="SpoVG_sf"/>
</dbReference>
<gene>
    <name evidence="4" type="ORF">COV74_00480</name>
</gene>